<evidence type="ECO:0000256" key="5">
    <source>
        <dbReference type="ARBA" id="ARBA00023136"/>
    </source>
</evidence>
<dbReference type="RefSeq" id="WP_378319209.1">
    <property type="nucleotide sequence ID" value="NZ_JBHUHY010000003.1"/>
</dbReference>
<feature type="transmembrane region" description="Helical" evidence="6">
    <location>
        <begin position="358"/>
        <end position="377"/>
    </location>
</feature>
<dbReference type="InterPro" id="IPR002797">
    <property type="entry name" value="Polysacc_synth"/>
</dbReference>
<dbReference type="PANTHER" id="PTHR30250:SF11">
    <property type="entry name" value="O-ANTIGEN TRANSPORTER-RELATED"/>
    <property type="match status" value="1"/>
</dbReference>
<organism evidence="7 8">
    <name type="scientific">Aquimarina celericrescens</name>
    <dbReference type="NCBI Taxonomy" id="1964542"/>
    <lineage>
        <taxon>Bacteria</taxon>
        <taxon>Pseudomonadati</taxon>
        <taxon>Bacteroidota</taxon>
        <taxon>Flavobacteriia</taxon>
        <taxon>Flavobacteriales</taxon>
        <taxon>Flavobacteriaceae</taxon>
        <taxon>Aquimarina</taxon>
    </lineage>
</organism>
<comment type="subcellular location">
    <subcellularLocation>
        <location evidence="1">Cell membrane</location>
        <topology evidence="1">Multi-pass membrane protein</topology>
    </subcellularLocation>
</comment>
<accession>A0ABW5AVA3</accession>
<keyword evidence="5 6" id="KW-0472">Membrane</keyword>
<keyword evidence="8" id="KW-1185">Reference proteome</keyword>
<evidence type="ECO:0000313" key="7">
    <source>
        <dbReference type="EMBL" id="MFD2186230.1"/>
    </source>
</evidence>
<dbReference type="InterPro" id="IPR050833">
    <property type="entry name" value="Poly_Biosynth_Transport"/>
</dbReference>
<reference evidence="8" key="1">
    <citation type="journal article" date="2019" name="Int. J. Syst. Evol. Microbiol.">
        <title>The Global Catalogue of Microorganisms (GCM) 10K type strain sequencing project: providing services to taxonomists for standard genome sequencing and annotation.</title>
        <authorList>
            <consortium name="The Broad Institute Genomics Platform"/>
            <consortium name="The Broad Institute Genome Sequencing Center for Infectious Disease"/>
            <person name="Wu L."/>
            <person name="Ma J."/>
        </authorList>
    </citation>
    <scope>NUCLEOTIDE SEQUENCE [LARGE SCALE GENOMIC DNA]</scope>
    <source>
        <strain evidence="8">DT92</strain>
    </source>
</reference>
<proteinExistence type="predicted"/>
<evidence type="ECO:0000256" key="6">
    <source>
        <dbReference type="SAM" id="Phobius"/>
    </source>
</evidence>
<dbReference type="PANTHER" id="PTHR30250">
    <property type="entry name" value="PST FAMILY PREDICTED COLANIC ACID TRANSPORTER"/>
    <property type="match status" value="1"/>
</dbReference>
<feature type="transmembrane region" description="Helical" evidence="6">
    <location>
        <begin position="247"/>
        <end position="268"/>
    </location>
</feature>
<dbReference type="Proteomes" id="UP001597344">
    <property type="component" value="Unassembled WGS sequence"/>
</dbReference>
<keyword evidence="3 6" id="KW-0812">Transmembrane</keyword>
<feature type="transmembrane region" description="Helical" evidence="6">
    <location>
        <begin position="383"/>
        <end position="403"/>
    </location>
</feature>
<name>A0ABW5AVA3_9FLAO</name>
<evidence type="ECO:0000313" key="8">
    <source>
        <dbReference type="Proteomes" id="UP001597344"/>
    </source>
</evidence>
<evidence type="ECO:0000256" key="3">
    <source>
        <dbReference type="ARBA" id="ARBA00022692"/>
    </source>
</evidence>
<feature type="transmembrane region" description="Helical" evidence="6">
    <location>
        <begin position="174"/>
        <end position="190"/>
    </location>
</feature>
<feature type="transmembrane region" description="Helical" evidence="6">
    <location>
        <begin position="210"/>
        <end position="227"/>
    </location>
</feature>
<feature type="transmembrane region" description="Helical" evidence="6">
    <location>
        <begin position="328"/>
        <end position="346"/>
    </location>
</feature>
<feature type="transmembrane region" description="Helical" evidence="6">
    <location>
        <begin position="295"/>
        <end position="316"/>
    </location>
</feature>
<feature type="transmembrane region" description="Helical" evidence="6">
    <location>
        <begin position="83"/>
        <end position="102"/>
    </location>
</feature>
<feature type="transmembrane region" description="Helical" evidence="6">
    <location>
        <begin position="144"/>
        <end position="162"/>
    </location>
</feature>
<dbReference type="EMBL" id="JBHUHY010000003">
    <property type="protein sequence ID" value="MFD2186230.1"/>
    <property type="molecule type" value="Genomic_DNA"/>
</dbReference>
<keyword evidence="2" id="KW-1003">Cell membrane</keyword>
<dbReference type="Pfam" id="PF01943">
    <property type="entry name" value="Polysacc_synt"/>
    <property type="match status" value="1"/>
</dbReference>
<feature type="transmembrane region" description="Helical" evidence="6">
    <location>
        <begin position="114"/>
        <end position="132"/>
    </location>
</feature>
<evidence type="ECO:0000256" key="2">
    <source>
        <dbReference type="ARBA" id="ARBA00022475"/>
    </source>
</evidence>
<comment type="caution">
    <text evidence="7">The sequence shown here is derived from an EMBL/GenBank/DDBJ whole genome shotgun (WGS) entry which is preliminary data.</text>
</comment>
<gene>
    <name evidence="7" type="ORF">ACFSJT_05460</name>
</gene>
<protein>
    <submittedName>
        <fullName evidence="7">Oligosaccharide flippase family protein</fullName>
    </submittedName>
</protein>
<evidence type="ECO:0000256" key="4">
    <source>
        <dbReference type="ARBA" id="ARBA00022989"/>
    </source>
</evidence>
<sequence>MFKFLSAASFFNLLLRGLSMGAKFLLSIYIIKFLGIKELGVFGVFQSTVTILLIIVGLDFYSFNTRKIIEHPSLLSDYIRNQAVLHLVTYCIILPFTVIIFYQDIIAFKYLRYFFFILVFEHLSQEMFRLLVALRRSIIANIVFFIRTGIWVFILVCLGYLSPSYNTLELVFKFWLSGSILSLLIGVIYLQKEYALKWFGKIDLELIKNGVTIAFPFFLGSICYKIIEFSGRYFIDFWFSKEEVGVYTFFSGIANTLFVALYSSFIIIEAPKLIKSKTEGYEAFQTKLKFFKKGVIRIALLLLVLANIAIYPLLIFLDKQKLFDSIEVFWIMSVSITMWSFSYVYHYALYTYHFDKRILIATLVACIANIGLSFILIPRFLLVGAALAHLLSFLLVYAVKYFLWNKTQKEI</sequence>
<feature type="transmembrane region" description="Helical" evidence="6">
    <location>
        <begin position="45"/>
        <end position="63"/>
    </location>
</feature>
<evidence type="ECO:0000256" key="1">
    <source>
        <dbReference type="ARBA" id="ARBA00004651"/>
    </source>
</evidence>
<keyword evidence="4 6" id="KW-1133">Transmembrane helix</keyword>